<proteinExistence type="predicted"/>
<sequence>MAATATEQVINDGPRNLILKYTIAGTSGDAAAILMAATATEQVINDGPRNLILKYTIAGTSGDAAAVKLVDVSDFVDAEGNALGANALTLIGIEASLTGFSCKLVWDATSNVDLVEIPSDEPIKQDYRRFGGIKDNSGTGSTGDVMFTTTGYTASGDGGSIFLKFKKT</sequence>
<name>A0A0F9IKK8_9ZZZZ</name>
<reference evidence="1" key="1">
    <citation type="journal article" date="2015" name="Nature">
        <title>Complex archaea that bridge the gap between prokaryotes and eukaryotes.</title>
        <authorList>
            <person name="Spang A."/>
            <person name="Saw J.H."/>
            <person name="Jorgensen S.L."/>
            <person name="Zaremba-Niedzwiedzka K."/>
            <person name="Martijn J."/>
            <person name="Lind A.E."/>
            <person name="van Eijk R."/>
            <person name="Schleper C."/>
            <person name="Guy L."/>
            <person name="Ettema T.J."/>
        </authorList>
    </citation>
    <scope>NUCLEOTIDE SEQUENCE</scope>
</reference>
<comment type="caution">
    <text evidence="1">The sequence shown here is derived from an EMBL/GenBank/DDBJ whole genome shotgun (WGS) entry which is preliminary data.</text>
</comment>
<accession>A0A0F9IKK8</accession>
<gene>
    <name evidence="1" type="ORF">LCGC14_1567520</name>
</gene>
<organism evidence="1">
    <name type="scientific">marine sediment metagenome</name>
    <dbReference type="NCBI Taxonomy" id="412755"/>
    <lineage>
        <taxon>unclassified sequences</taxon>
        <taxon>metagenomes</taxon>
        <taxon>ecological metagenomes</taxon>
    </lineage>
</organism>
<dbReference type="EMBL" id="LAZR01012180">
    <property type="protein sequence ID" value="KKM28152.1"/>
    <property type="molecule type" value="Genomic_DNA"/>
</dbReference>
<protein>
    <submittedName>
        <fullName evidence="1">Uncharacterized protein</fullName>
    </submittedName>
</protein>
<evidence type="ECO:0000313" key="1">
    <source>
        <dbReference type="EMBL" id="KKM28152.1"/>
    </source>
</evidence>
<dbReference type="AlphaFoldDB" id="A0A0F9IKK8"/>